<evidence type="ECO:0000313" key="2">
    <source>
        <dbReference type="EMBL" id="ADE39311.1"/>
    </source>
</evidence>
<dbReference type="STRING" id="488538.SAR116_1068"/>
<dbReference type="PROSITE" id="PS50943">
    <property type="entry name" value="HTH_CROC1"/>
    <property type="match status" value="1"/>
</dbReference>
<gene>
    <name evidence="2" type="ordered locus">SAR116_1068</name>
</gene>
<dbReference type="EMBL" id="CP001751">
    <property type="protein sequence ID" value="ADE39311.1"/>
    <property type="molecule type" value="Genomic_DNA"/>
</dbReference>
<protein>
    <submittedName>
        <fullName evidence="2">Predicted transcriptional regulator</fullName>
        <ecNumber evidence="2">3.5.4.2</ecNumber>
    </submittedName>
</protein>
<dbReference type="InterPro" id="IPR010982">
    <property type="entry name" value="Lambda_DNA-bd_dom_sf"/>
</dbReference>
<dbReference type="RefSeq" id="WP_013045940.1">
    <property type="nucleotide sequence ID" value="NC_014010.1"/>
</dbReference>
<keyword evidence="2" id="KW-0378">Hydrolase</keyword>
<evidence type="ECO:0000313" key="3">
    <source>
        <dbReference type="Proteomes" id="UP000007460"/>
    </source>
</evidence>
<organism evidence="2 3">
    <name type="scientific">Puniceispirillum marinum (strain IMCC1322)</name>
    <dbReference type="NCBI Taxonomy" id="488538"/>
    <lineage>
        <taxon>Bacteria</taxon>
        <taxon>Pseudomonadati</taxon>
        <taxon>Pseudomonadota</taxon>
        <taxon>Alphaproteobacteria</taxon>
        <taxon>Candidatus Puniceispirillales</taxon>
        <taxon>Candidatus Puniceispirillaceae</taxon>
        <taxon>Candidatus Puniceispirillum</taxon>
    </lineage>
</organism>
<dbReference type="GO" id="GO:0003677">
    <property type="term" value="F:DNA binding"/>
    <property type="evidence" value="ECO:0007669"/>
    <property type="project" value="InterPro"/>
</dbReference>
<dbReference type="InterPro" id="IPR001387">
    <property type="entry name" value="Cro/C1-type_HTH"/>
</dbReference>
<name>D5BSR4_PUNMI</name>
<dbReference type="Proteomes" id="UP000007460">
    <property type="component" value="Chromosome"/>
</dbReference>
<dbReference type="CDD" id="cd00093">
    <property type="entry name" value="HTH_XRE"/>
    <property type="match status" value="1"/>
</dbReference>
<dbReference type="HOGENOM" id="CLU_066192_26_0_5"/>
<dbReference type="Pfam" id="PF01381">
    <property type="entry name" value="HTH_3"/>
    <property type="match status" value="1"/>
</dbReference>
<feature type="domain" description="HTH cro/C1-type" evidence="1">
    <location>
        <begin position="29"/>
        <end position="83"/>
    </location>
</feature>
<dbReference type="eggNOG" id="COG1396">
    <property type="taxonomic scope" value="Bacteria"/>
</dbReference>
<dbReference type="GO" id="GO:0000034">
    <property type="term" value="F:adenine deaminase activity"/>
    <property type="evidence" value="ECO:0007669"/>
    <property type="project" value="UniProtKB-EC"/>
</dbReference>
<dbReference type="EC" id="3.5.4.2" evidence="2"/>
<evidence type="ECO:0000259" key="1">
    <source>
        <dbReference type="PROSITE" id="PS50943"/>
    </source>
</evidence>
<reference evidence="2 3" key="1">
    <citation type="journal article" date="2010" name="J. Bacteriol.">
        <title>Complete genome sequence of "Candidatus Puniceispirillum marinum" IMCC1322, a representative of the SAR116 clade in the Alphaproteobacteria.</title>
        <authorList>
            <person name="Oh H.M."/>
            <person name="Kwon K.K."/>
            <person name="Kang I."/>
            <person name="Kang S.G."/>
            <person name="Lee J.H."/>
            <person name="Kim S.J."/>
            <person name="Cho J.C."/>
        </authorList>
    </citation>
    <scope>NUCLEOTIDE SEQUENCE [LARGE SCALE GENOMIC DNA]</scope>
    <source>
        <strain evidence="2 3">IMCC1322</strain>
    </source>
</reference>
<dbReference type="AlphaFoldDB" id="D5BSR4"/>
<dbReference type="SUPFAM" id="SSF47413">
    <property type="entry name" value="lambda repressor-like DNA-binding domains"/>
    <property type="match status" value="1"/>
</dbReference>
<accession>D5BSR4</accession>
<dbReference type="KEGG" id="apb:SAR116_1068"/>
<proteinExistence type="predicted"/>
<sequence length="155" mass="18036">MANLDEERTERNFRITNNNAVDMHVGKRVRLRRTLLGMSQEQLGTELNITFQQVQKYERGANRISASRLWDIGQILDVPINYFFDDMTENTMQSSPRRISRGGEILDLVDEQIKDPMARRETLELVRSYYSIEKPLVRKRISEMVKSIATTLAGE</sequence>
<keyword evidence="3" id="KW-1185">Reference proteome</keyword>
<dbReference type="SMART" id="SM00530">
    <property type="entry name" value="HTH_XRE"/>
    <property type="match status" value="1"/>
</dbReference>
<dbReference type="Gene3D" id="1.10.260.40">
    <property type="entry name" value="lambda repressor-like DNA-binding domains"/>
    <property type="match status" value="1"/>
</dbReference>